<reference evidence="1 2" key="2">
    <citation type="submission" date="2019-01" db="EMBL/GenBank/DDBJ databases">
        <authorList>
            <person name="Li Y."/>
        </authorList>
    </citation>
    <scope>NUCLEOTIDE SEQUENCE [LARGE SCALE GENOMIC DNA]</scope>
    <source>
        <strain evidence="1 2">SK2B-1</strain>
    </source>
</reference>
<name>A0A443JRB8_9RHOB</name>
<dbReference type="RefSeq" id="WP_128208048.1">
    <property type="nucleotide sequence ID" value="NZ_JBHRSO010000013.1"/>
</dbReference>
<accession>A0A443JRB8</accession>
<gene>
    <name evidence="1" type="ORF">D2T30_05425</name>
</gene>
<evidence type="ECO:0000313" key="2">
    <source>
        <dbReference type="Proteomes" id="UP000284476"/>
    </source>
</evidence>
<dbReference type="EMBL" id="SAUZ01000004">
    <property type="protein sequence ID" value="RWR23064.1"/>
    <property type="molecule type" value="Genomic_DNA"/>
</dbReference>
<proteinExistence type="predicted"/>
<organism evidence="1 2">
    <name type="scientific">Paenirhodobacter populi</name>
    <dbReference type="NCBI Taxonomy" id="2306993"/>
    <lineage>
        <taxon>Bacteria</taxon>
        <taxon>Pseudomonadati</taxon>
        <taxon>Pseudomonadota</taxon>
        <taxon>Alphaproteobacteria</taxon>
        <taxon>Rhodobacterales</taxon>
        <taxon>Rhodobacter group</taxon>
        <taxon>Paenirhodobacter</taxon>
    </lineage>
</organism>
<comment type="caution">
    <text evidence="1">The sequence shown here is derived from an EMBL/GenBank/DDBJ whole genome shotgun (WGS) entry which is preliminary data.</text>
</comment>
<sequence>MEGLIRKTTAVFLRPFTVPGFDETLPAGEYDLETELSVPASHLDPENWRASVLVRLHPRESHPGLARSLTLSLTDLDRAHAKDKMSGKELTELFLEDMLADPMTRLVMQADGISEGHLRRIYEGSNISEPVGPDQIRAPRMPLSSVREVNAIQAAENEGMPSLTI</sequence>
<protein>
    <submittedName>
        <fullName evidence="1">Uncharacterized protein</fullName>
    </submittedName>
</protein>
<reference evidence="1 2" key="1">
    <citation type="submission" date="2019-01" db="EMBL/GenBank/DDBJ databases">
        <title>Sinorhodobacter populi sp. nov. isolated from the symptomatic bark tissue of Populus euramericana canker.</title>
        <authorList>
            <person name="Xu G."/>
        </authorList>
    </citation>
    <scope>NUCLEOTIDE SEQUENCE [LARGE SCALE GENOMIC DNA]</scope>
    <source>
        <strain evidence="1 2">SK2B-1</strain>
    </source>
</reference>
<evidence type="ECO:0000313" key="1">
    <source>
        <dbReference type="EMBL" id="RWR23064.1"/>
    </source>
</evidence>
<dbReference type="AlphaFoldDB" id="A0A443JRB8"/>
<dbReference type="Proteomes" id="UP000284476">
    <property type="component" value="Unassembled WGS sequence"/>
</dbReference>